<dbReference type="GO" id="GO:0030973">
    <property type="term" value="F:molybdate ion binding"/>
    <property type="evidence" value="ECO:0007669"/>
    <property type="project" value="TreeGrafter"/>
</dbReference>
<dbReference type="GO" id="GO:0015689">
    <property type="term" value="P:molybdate ion transport"/>
    <property type="evidence" value="ECO:0007669"/>
    <property type="project" value="TreeGrafter"/>
</dbReference>
<dbReference type="SUPFAM" id="SSF53850">
    <property type="entry name" value="Periplasmic binding protein-like II"/>
    <property type="match status" value="1"/>
</dbReference>
<dbReference type="Proteomes" id="UP000192418">
    <property type="component" value="Unassembled WGS sequence"/>
</dbReference>
<dbReference type="GO" id="GO:1901359">
    <property type="term" value="F:tungstate binding"/>
    <property type="evidence" value="ECO:0007669"/>
    <property type="project" value="InterPro"/>
</dbReference>
<accession>A0A1W2EGR5</accession>
<dbReference type="STRING" id="1121400.SAMN02746065_13126"/>
<evidence type="ECO:0000313" key="2">
    <source>
        <dbReference type="EMBL" id="SMD08903.1"/>
    </source>
</evidence>
<comment type="similarity">
    <text evidence="1">Belongs to the bacterial solute-binding protein 1 family. WtpA subfamily.</text>
</comment>
<name>A0A1W2EGR5_9BACT</name>
<evidence type="ECO:0000256" key="1">
    <source>
        <dbReference type="ARBA" id="ARBA00009438"/>
    </source>
</evidence>
<dbReference type="Gene3D" id="3.40.190.10">
    <property type="entry name" value="Periplasmic binding protein-like II"/>
    <property type="match status" value="2"/>
</dbReference>
<dbReference type="PANTHER" id="PTHR30632">
    <property type="entry name" value="MOLYBDATE-BINDING PERIPLASMIC PROTEIN"/>
    <property type="match status" value="1"/>
</dbReference>
<dbReference type="CDD" id="cd13540">
    <property type="entry name" value="PBP2_ModA_WtpA"/>
    <property type="match status" value="1"/>
</dbReference>
<dbReference type="InterPro" id="IPR050682">
    <property type="entry name" value="ModA/WtpA"/>
</dbReference>
<dbReference type="PANTHER" id="PTHR30632:SF16">
    <property type="entry name" value="MOLYBDATE_TUNGSTATE-BINDING PROTEIN WTPA"/>
    <property type="match status" value="1"/>
</dbReference>
<organism evidence="2 3">
    <name type="scientific">Desulfocicer vacuolatum DSM 3385</name>
    <dbReference type="NCBI Taxonomy" id="1121400"/>
    <lineage>
        <taxon>Bacteria</taxon>
        <taxon>Pseudomonadati</taxon>
        <taxon>Thermodesulfobacteriota</taxon>
        <taxon>Desulfobacteria</taxon>
        <taxon>Desulfobacterales</taxon>
        <taxon>Desulfobacteraceae</taxon>
        <taxon>Desulfocicer</taxon>
    </lineage>
</organism>
<dbReference type="NCBIfam" id="NF003196">
    <property type="entry name" value="PRK04168.1"/>
    <property type="match status" value="1"/>
</dbReference>
<dbReference type="InterPro" id="IPR022498">
    <property type="entry name" value="ABC_trnspt_W-bd_WtpA"/>
</dbReference>
<dbReference type="AlphaFoldDB" id="A0A1W2EGR5"/>
<dbReference type="OrthoDB" id="9785015at2"/>
<evidence type="ECO:0000313" key="3">
    <source>
        <dbReference type="Proteomes" id="UP000192418"/>
    </source>
</evidence>
<dbReference type="Pfam" id="PF13531">
    <property type="entry name" value="SBP_bac_11"/>
    <property type="match status" value="1"/>
</dbReference>
<gene>
    <name evidence="2" type="ORF">SAMN02746065_13126</name>
</gene>
<dbReference type="NCBIfam" id="TIGR03730">
    <property type="entry name" value="tungstate_WtpA"/>
    <property type="match status" value="1"/>
</dbReference>
<sequence>MKSKRSINALLIKITLSLLLVLQAASLYAAPGGKLIIFHAGSLSVPFAAMEKAFETKFPEVDILREAGGSTKMARLISEVGKSADIMASADYKVIDNTLMPDFADWNIRFATNQLVLCYTDQSKHSDTVSEENWHKILREKGVVWGHSDPNLDPCGYRSLMVMQLAEKFYNIPGLYEELIANRPMKNVRPKSVELVNLLKTGNMDYAWEYLSVAVQHGLKYIKLNDHINLGNYKYDPFYKQAQVKVTGKKPGTWKIKKGKSCTYGISMIKSCANPEAAQAFLSYLLSPEGGLKILKDMGQPPFVPARVTTDEIKNSLPGSLKMLVEVKN</sequence>
<keyword evidence="3" id="KW-1185">Reference proteome</keyword>
<reference evidence="2 3" key="1">
    <citation type="submission" date="2017-04" db="EMBL/GenBank/DDBJ databases">
        <authorList>
            <person name="Afonso C.L."/>
            <person name="Miller P.J."/>
            <person name="Scott M.A."/>
            <person name="Spackman E."/>
            <person name="Goraichik I."/>
            <person name="Dimitrov K.M."/>
            <person name="Suarez D.L."/>
            <person name="Swayne D.E."/>
        </authorList>
    </citation>
    <scope>NUCLEOTIDE SEQUENCE [LARGE SCALE GENOMIC DNA]</scope>
    <source>
        <strain evidence="2 3">DSM 3385</strain>
    </source>
</reference>
<dbReference type="RefSeq" id="WP_084071539.1">
    <property type="nucleotide sequence ID" value="NZ_FWXY01000031.1"/>
</dbReference>
<dbReference type="EMBL" id="FWXY01000031">
    <property type="protein sequence ID" value="SMD08903.1"/>
    <property type="molecule type" value="Genomic_DNA"/>
</dbReference>
<proteinExistence type="inferred from homology"/>
<protein>
    <submittedName>
        <fullName evidence="2">Tungstate/molybdate binding protein</fullName>
    </submittedName>
</protein>